<evidence type="ECO:0000259" key="4">
    <source>
        <dbReference type="SMART" id="SM00479"/>
    </source>
</evidence>
<dbReference type="InterPro" id="IPR012337">
    <property type="entry name" value="RNaseH-like_sf"/>
</dbReference>
<keyword evidence="6" id="KW-1185">Reference proteome</keyword>
<keyword evidence="3 5" id="KW-0269">Exonuclease</keyword>
<sequence>MWSTLLRMTGVQQDFRDWREYRYLAIDLELSSLDPTVGEILSTAWVPLSPPVIDVANSREFVVKSCGSLGQSPVIHGLTRAHLNNGDQLFDVLTLLWQETRQHPHTVWLFHHAGLDLSFIREACQTMGIDWQPPPVVDTLMLEKRLLQKRHQPLETVGLSLQQCRARYGLAPFPAHRALEDAIATAELFLAHCYRNLGSKRQPLDVIANKGAD</sequence>
<accession>A0A939ISM1</accession>
<evidence type="ECO:0000256" key="1">
    <source>
        <dbReference type="ARBA" id="ARBA00022722"/>
    </source>
</evidence>
<dbReference type="GO" id="GO:0003676">
    <property type="term" value="F:nucleic acid binding"/>
    <property type="evidence" value="ECO:0007669"/>
    <property type="project" value="InterPro"/>
</dbReference>
<dbReference type="GO" id="GO:0008408">
    <property type="term" value="F:3'-5' exonuclease activity"/>
    <property type="evidence" value="ECO:0007669"/>
    <property type="project" value="TreeGrafter"/>
</dbReference>
<dbReference type="Pfam" id="PF00929">
    <property type="entry name" value="RNase_T"/>
    <property type="match status" value="1"/>
</dbReference>
<dbReference type="SMART" id="SM00479">
    <property type="entry name" value="EXOIII"/>
    <property type="match status" value="1"/>
</dbReference>
<dbReference type="PANTHER" id="PTHR30231">
    <property type="entry name" value="DNA POLYMERASE III SUBUNIT EPSILON"/>
    <property type="match status" value="1"/>
</dbReference>
<dbReference type="InterPro" id="IPR036397">
    <property type="entry name" value="RNaseH_sf"/>
</dbReference>
<name>A0A939ISM1_9ALTE</name>
<evidence type="ECO:0000313" key="6">
    <source>
        <dbReference type="Proteomes" id="UP000664654"/>
    </source>
</evidence>
<dbReference type="AlphaFoldDB" id="A0A939ISM1"/>
<dbReference type="CDD" id="cd06127">
    <property type="entry name" value="DEDDh"/>
    <property type="match status" value="1"/>
</dbReference>
<comment type="caution">
    <text evidence="5">The sequence shown here is derived from an EMBL/GenBank/DDBJ whole genome shotgun (WGS) entry which is preliminary data.</text>
</comment>
<evidence type="ECO:0000256" key="2">
    <source>
        <dbReference type="ARBA" id="ARBA00022801"/>
    </source>
</evidence>
<dbReference type="GO" id="GO:0006259">
    <property type="term" value="P:DNA metabolic process"/>
    <property type="evidence" value="ECO:0007669"/>
    <property type="project" value="UniProtKB-ARBA"/>
</dbReference>
<dbReference type="InterPro" id="IPR013520">
    <property type="entry name" value="Ribonucl_H"/>
</dbReference>
<reference evidence="5" key="1">
    <citation type="submission" date="2021-03" db="EMBL/GenBank/DDBJ databases">
        <title>novel species isolated from a fishpond in China.</title>
        <authorList>
            <person name="Lu H."/>
            <person name="Cai Z."/>
        </authorList>
    </citation>
    <scope>NUCLEOTIDE SEQUENCE</scope>
    <source>
        <strain evidence="5">JCM 30855</strain>
    </source>
</reference>
<organism evidence="5 6">
    <name type="scientific">Bowmanella dokdonensis</name>
    <dbReference type="NCBI Taxonomy" id="751969"/>
    <lineage>
        <taxon>Bacteria</taxon>
        <taxon>Pseudomonadati</taxon>
        <taxon>Pseudomonadota</taxon>
        <taxon>Gammaproteobacteria</taxon>
        <taxon>Alteromonadales</taxon>
        <taxon>Alteromonadaceae</taxon>
        <taxon>Bowmanella</taxon>
    </lineage>
</organism>
<dbReference type="Proteomes" id="UP000664654">
    <property type="component" value="Unassembled WGS sequence"/>
</dbReference>
<keyword evidence="1" id="KW-0540">Nuclease</keyword>
<dbReference type="GO" id="GO:0005829">
    <property type="term" value="C:cytosol"/>
    <property type="evidence" value="ECO:0007669"/>
    <property type="project" value="TreeGrafter"/>
</dbReference>
<gene>
    <name evidence="5" type="ORF">J0A66_16700</name>
</gene>
<keyword evidence="2" id="KW-0378">Hydrolase</keyword>
<dbReference type="PANTHER" id="PTHR30231:SF4">
    <property type="entry name" value="PROTEIN NEN2"/>
    <property type="match status" value="1"/>
</dbReference>
<protein>
    <submittedName>
        <fullName evidence="5">3'-5' exonuclease</fullName>
    </submittedName>
</protein>
<dbReference type="EMBL" id="JAFKCV010000011">
    <property type="protein sequence ID" value="MBN7826877.1"/>
    <property type="molecule type" value="Genomic_DNA"/>
</dbReference>
<dbReference type="Gene3D" id="3.30.420.10">
    <property type="entry name" value="Ribonuclease H-like superfamily/Ribonuclease H"/>
    <property type="match status" value="1"/>
</dbReference>
<dbReference type="SUPFAM" id="SSF53098">
    <property type="entry name" value="Ribonuclease H-like"/>
    <property type="match status" value="1"/>
</dbReference>
<feature type="domain" description="Exonuclease" evidence="4">
    <location>
        <begin position="22"/>
        <end position="198"/>
    </location>
</feature>
<proteinExistence type="predicted"/>
<evidence type="ECO:0000256" key="3">
    <source>
        <dbReference type="ARBA" id="ARBA00022839"/>
    </source>
</evidence>
<evidence type="ECO:0000313" key="5">
    <source>
        <dbReference type="EMBL" id="MBN7826877.1"/>
    </source>
</evidence>
<dbReference type="RefSeq" id="WP_206574988.1">
    <property type="nucleotide sequence ID" value="NZ_JAFKCV010000011.1"/>
</dbReference>